<dbReference type="Proteomes" id="UP000304864">
    <property type="component" value="Chromosome"/>
</dbReference>
<keyword evidence="2" id="KW-1185">Reference proteome</keyword>
<evidence type="ECO:0000313" key="1">
    <source>
        <dbReference type="EMBL" id="QCU90470.1"/>
    </source>
</evidence>
<reference evidence="1 2" key="1">
    <citation type="submission" date="2019-05" db="EMBL/GenBank/DDBJ databases">
        <title>Thiomicrorhabdus sediminis sp. nov, a novel sulfur-oxidizing bacterium isolated from coastal sediment.</title>
        <authorList>
            <person name="Liu X."/>
        </authorList>
    </citation>
    <scope>NUCLEOTIDE SEQUENCE [LARGE SCALE GENOMIC DNA]</scope>
    <source>
        <strain evidence="1 2">G1</strain>
    </source>
</reference>
<proteinExistence type="predicted"/>
<dbReference type="AlphaFoldDB" id="A0A4P9K7N6"/>
<evidence type="ECO:0008006" key="3">
    <source>
        <dbReference type="Google" id="ProtNLM"/>
    </source>
</evidence>
<dbReference type="KEGG" id="thig:FE785_07410"/>
<organism evidence="1 2">
    <name type="scientific">Thiomicrorhabdus sediminis</name>
    <dbReference type="NCBI Taxonomy" id="2580412"/>
    <lineage>
        <taxon>Bacteria</taxon>
        <taxon>Pseudomonadati</taxon>
        <taxon>Pseudomonadota</taxon>
        <taxon>Gammaproteobacteria</taxon>
        <taxon>Thiotrichales</taxon>
        <taxon>Piscirickettsiaceae</taxon>
        <taxon>Thiomicrorhabdus</taxon>
    </lineage>
</organism>
<gene>
    <name evidence="1" type="ORF">FE785_07410</name>
</gene>
<name>A0A4P9K7N6_9GAMM</name>
<dbReference type="EMBL" id="CP040602">
    <property type="protein sequence ID" value="QCU90470.1"/>
    <property type="molecule type" value="Genomic_DNA"/>
</dbReference>
<dbReference type="RefSeq" id="WP_138565144.1">
    <property type="nucleotide sequence ID" value="NZ_CP040602.1"/>
</dbReference>
<protein>
    <recommendedName>
        <fullName evidence="3">CDP-Glycerol:Poly(Glycerophosphate) glycerophosphotransferase</fullName>
    </recommendedName>
</protein>
<evidence type="ECO:0000313" key="2">
    <source>
        <dbReference type="Proteomes" id="UP000304864"/>
    </source>
</evidence>
<dbReference type="InterPro" id="IPR043148">
    <property type="entry name" value="TagF_C"/>
</dbReference>
<sequence length="400" mass="45023">MSPTQLNDQIKLLISARDPATALSFQLLIPSLLQNPAFSVKLLMQEPAYSIIHEALAQSGASHVSLESFTPRNNLQEKIKAVSTVVADFSPDAVLTGISGPDIGVDEALLKVAEQLNIPSYALQNFWGDINQATGALPHTAFVLDDEAAHLTAKRYPSIRSIPIGSIKHQNFKEFDSLALRAEQRKAWLNSSEDGAVLVGFYGQPILEVKGYFATIESMVEQLKAWQKPFKLIYRPHPKESDELQSKTWQLFSAAFADRVQRDDSDHLVKSLAACDLVVSAFSTCGFDNLYLNEMAPHGFNSSIYLWFNADLIKWWQDYSGLTEMPLKTEDLLLMVDKEEKLLEVFEQGLDQDIQQRLRQNAKLHLPDPSVSVHKVIQTIIEDWQNWHEPRLSSSQLSKY</sequence>
<accession>A0A4P9K7N6</accession>
<dbReference type="Gene3D" id="3.40.50.12580">
    <property type="match status" value="1"/>
</dbReference>
<dbReference type="OrthoDB" id="5634725at2"/>